<dbReference type="CDD" id="cd00118">
    <property type="entry name" value="LysM"/>
    <property type="match status" value="1"/>
</dbReference>
<dbReference type="Proteomes" id="UP001569154">
    <property type="component" value="Unassembled WGS sequence"/>
</dbReference>
<evidence type="ECO:0000256" key="1">
    <source>
        <dbReference type="ARBA" id="ARBA00022737"/>
    </source>
</evidence>
<evidence type="ECO:0000256" key="3">
    <source>
        <dbReference type="SAM" id="MobiDB-lite"/>
    </source>
</evidence>
<dbReference type="PANTHER" id="PTHR32305">
    <property type="match status" value="1"/>
</dbReference>
<dbReference type="Pfam" id="PF15711">
    <property type="entry name" value="ILEI"/>
    <property type="match status" value="1"/>
</dbReference>
<evidence type="ECO:0000259" key="5">
    <source>
        <dbReference type="PROSITE" id="PS51782"/>
    </source>
</evidence>
<dbReference type="PANTHER" id="PTHR32305:SF15">
    <property type="entry name" value="PROTEIN RHSA-RELATED"/>
    <property type="match status" value="1"/>
</dbReference>
<sequence>MAAVIGGAGLGNYDVFGQAGIKLAGTNGLNINASTGNLVIRGNDHSLVSRGLDLSLARTYNSQGSKNDFDGDNWRFSFERQINVVGNNLQRVTGDGHIATFKPQDDGSYTSAAGGGAHDTIRKVGSNWVYTEGSTGITETYRASDGRLLSTEDKNGNQITYRYSGNKLTAISGASGEELRFVYNNKGQLTRLDSYTKVGDTLTHTQSAVHYEYDAKNRLSRVKVDLSPADKSISDGKVFTTTYTYQDANSHLLKSIEKNDGSQINLAYETVDGKVRLSRIDDNGIVTELNYQSKRANGHQLQVTDNSGEVWFYKHDDKGRLISTLNPTVNYQNSVIGLPRDEGQQQGQTTYQYDDQDNLIVVRDSTGKEIQNKYDANGNLTEVLRNGVIQLKHEYNGNLLVASHSYNAGQKEASAFYVYDNGNLRFEISAKGNVTEHSYNGFGERTSMRRYAGENYSSGSLPSLSAMVTWSSNQDKQNSELTEYTYQRGDLHTQTTYNRLDSNGRGDTISELDIVSWGYDYRSGSIPARGVYIDGAHVGGSARGITVTVVDANNKLVSTRSFDTYGKAEASSQLAAHLNALSASTEGLKVIVTTSDEWVNRLGEDAKSALVSMGITENSLDDAETRSAFMAVAEAKNGHWVTTHEEYRPRYPAAILNHKLSNAEHIRTTYDAFGNLLSTQTLTGNIKTGQVEVKSNVTQVFDGLNRITSTTDGAGNTVTTQYLDASRQVLVTTENGVTTRRTFSERGELLSETVSASGEASRERTYIYNTSGQLVATEHANGSVSTQFYDDAGRLWISVPASGQVTEYQRDSEGRVVREIQYDSNLSTQNWILRGELTVSGNDALGLIDAGAQHRVIRTEYDALGRIHRVIDGEQQVTEYVYDNLDRQVEIRHYKEGFEQSARVLTNKYNNAGSLIEQVDADGFKKRFYYDNAGNLVETKLIKEGAEQVYQSRDEIRLDKWQVYDSSPAGATMTPVFDTSYGGDVIELNGSGMSNGFRLSDSTSNTSWKNEDLRTISWDMKYSESMTIYISVQTENGHRYLTYRPGSTSSSINGGYASYYIGDLANGEWQTVTRDLDADLAAVEPDNKILHVNAFLIRGSGSIGQVALSDSEPHDRTQTFYDSRGRQQYVLDEQGYLTETRYLDGGREKVTYRYTNVVADRDGGIDSILRQAGSAKQLSRERFDAAGRLISNTDLNGIETVYHYDNVTGLLRQQVTASNTNDSRSVYFDYNKFGELTGRVAVDGKQDWKAVNVANLVDQRGSRSTYNVMGWKVTDHHPGTGRTEYQYDNAGRLIKTTDALDNTRSTRYTAFGQVKQSLVGGVVKAEYSYDKSGRLSREVDGENAITSYIYNNQGQVNYQVRQHVSDAYQSFQSASGHLISRHVTQYRYDARGNVIERTSAQDYREGSRISGGDTLAEVGSSSLRYKAQWTRKYDHQGRVVSERDGAGREKVVDYLHGGRIKTVKLSGALQERIELDALGRTLSIANGRGETTRYEYDDNRNTVTVVSPGGVRTVTESNAHGETIAIIDGLDNRRIFHYNHNGQVIRSEFRAAGSNTSEVLSRKEFDANTGLLRFETNAEGTRTEIRYNAIGQQWKIIRDVNGEKLQTEYGYDSQGQRIWEDTEGQRTYVRYDNNSRKVRVEQGGVATTYQYDANGNVIRMVEGAVSGANVVLEERVTEYNYDANGNLLDKRIKSGSDWVGTASSHLTRYSYDGAGNVMEKASGVGAVSRYVYDEFGRVKYEINALRYVTEFQYDNANRLTKTVRYNTAVANQAEWTENTVQSAIRSSSADRSTELRYDNEGRIAFEVDGKGYAIGYTYDNNGQVIRTTDYGKPVTESGWSSSSDKRVSESIYDAQGRLQYAIDPQGRITERGYDKEGRITHTISYDTEFELASRSAVSINALKAHLSAEVAAGNVSAELSVYDELGRKRFTLDADGYLVEYQYNRQSQTTRKREYIDNTAVLTALNDVRSGNASMTEYKVFVALANSLQTLEGASAELRAQLAELNVQQGRITNLFGELTTLERQISETNNANHDLGISIDHANNRLSGLQKEVEVELARHADLQKKINDLADEIKFHEDRLKGQNTQAVNDTKAVLDEAKAALNAANTAKSVTAKKVRDQVGASPVTTLRSDWSSEYTSTNGKIYKSVTSDAAANTALSLISSHREVLIREKDALHQQYEAKLARGENADSVKAELDNTLAAIEFLDKLAADIEADVTARARVVNATLAVTAADQAYKKALADQAITNTEINGNPTVDADSSNTAINKPLGGESEGIDIPVTPGSTRELLDKIDALKSQIQVLTADIDAQKSTVEIKAAALGLRENEYAVARQAYNVAQAERQAEINAAQNAVNNAQSVRNSAWSEYQAAERNKSANQDNQAAKQSAYNSAKANYDSKLRSKNSAQSAANSANSAFTSASSNATSKQSAYNTAKRNYDHHHNEWAKANNHYNSMVSKRDSAWRTRESRRVAYERAVNDYNAYNRLSWYNEERGSGKTSAGINARRATRDARLREYQSANNTYNYWRGQASTAASNRSSKWNTRVHYLNLMNTAKRNLDTANSQKATAQSNLNSANTTLSNANKAFDATKAPLTSATNARNAANSALSSANTRFSNATNAWKAAEADLAEKKQILQETQSTPTEQVELAQSNYDEAKAEKNAANISLQSVIELRNKLSTQRATLTTNVNNAQSTFDGVNTNYQTKKAEFDKAQSAHNSAESNKRSKTAAVTAAENNLASINRDIGTAQSNYNTAVREVSNSQSRVNSARSSYNSAQTAYERAVNGRHTNEEGHSWGTSISVINSKRASRDNARNTLKARENELNSWVSRRNSASSDVSRLNVSKTNAIKSVDTSKNQYSAALITSSNARNAFNAVSGEFESISNQYNSANAELERQLANQREVEAQYGQALERVKEGEARVATANTAYNSAKATLNDMQNNAAGDATTVKHERETREALQAAQREYQAALNRLETLQTQRDAALAEQTKLMNTLTQSGSGSDTLVDASIDSIESAEALKDSAESNMISNRKKVEDLKGQLQTLADSIEAQRSELDRQKRIYGDKLDAHAASKTKVEDLANQLATRSGSLYDADVQIMSWEEAKRSGAETIRASELHLSTKSLSKANAQNVFNSANALLTSNKSLQTQRRADRDAARAALTQAQNELAAAKTAQTNATNAVRSDKAWGDAVWVLDKDYRTQDATYRHRLNNKYYTVSEEQGGGGRGYTQSQINSALSARNAALGRLNNFKRDVSNSSSSIYTGDPQTALNKLNQQRGSVKLLADLHYKRYKDALTAKHTNEEGSSSNAYSQSQINTFKAESDRAARAINHLDAMRTKLTNNVAANKARAAADAEVNRHRQIVVSRESLMVTATNNVDSAQADFNVATDSLGAANRALEAAKKDVSDAHKAMDDAERHLNSARAHMDDVEDSIVTIRGHLDVAKSDESRALAAVVAARKELNVAQNSLNVAKGDLNATVSFLNVAYTELQSATQLHGKVTAYLDRATIYKDRAGDTLSEAQQLVYLSTLSVTRDINAGTVSNDTDYQYDDRGQLISELSATVSYAQIGSDGSVIQHIGRLTTQHTYDSLGNVVSTTSAAGTSMANTKRFVFNVMSEQTQSIGLAGSSVIYNDQNLATVNINAENGRRDRIYNQLGQLRFEIDEEGHVTEHKYNAFGQKLEQVRHSAKYTTARPNGQAVALADIERFALNGGESRTLRLTYDKTGQQIESHQLSSQNGQTIKDSVTFNAYGEKVATTRTYDGKTVSTGQQLYNGDGELVFSMDAEGYVTKFVYDNQGQLATQVEYSRAYQAPDASTKPWSITALNAWIAKPDAGETREVSYTYDNRGNTLTTTRHDVVYHVMDSTNSVVEKQQDITTTTYHDHAGRMYMSVQEEGTVNPANHDNAANRVLYEYDALGRLVSSWGKEREFVLTGLGIAVGAGDKPTRLAAHQRTDYLYDAQGNQISVLTEGRSTFQYYNAQGQLTGRKDAQGNYTAIQTDAMNRVVRETQKITTTGALSYSHDKVTRFEYDKTGRQTATSVNSSSGDIKQVATYNAFGEVTSKRHIAPGINQLQETYQYDGFGRVESATRKNIQTTYQYNWMDKVTVETTGGSRAIHREYDNLGNMVIERGVAFDGKAPVTTQVFDRYGNVVSRTTNGATYTFKYNHANQVIEQRAPEVNTADSNGNIAQRRPLTKMYYDENGNRIAVQDANGNWQKSLYDTAGQKLADINGAGGTTHYYSNAHGEMVGRINTLNQGEMFTYNNNGQLLSRSRLDLSNHYIEVYAQYAYDQAGQRYSEEWLGQTGYTQWTRFDQAGRVMETLGGGQHRRYAYDSFGNQTREAWLEDGVEKANKRATFDEFGRQKTETWLDGTVISYTHNAKGELTRKHGGGMDMRFEYFENGLLKKQTMGGKSETFAYDVNGKQTKRTLLEGSQQLTTNTTWDSHGRLASLSTSTPKGFGKTLKTASVSYTYDAVGNRRQVVSQLGSNAAETRWYRYDGDNRVTESHIGAKDTGNVDNKAGSRRIRYNAAGQKIEELTWRSVTRSGSQQTIKEQSTFGYDVNGHLSTIRSYEYNGATRHVTRHLTQTNSRTGHALEQHEIATSYSYSNGLIRSGTGKTKTTRTDFGYSDGRLNSQDVFNGSSRNYGITFEYHYAGQMTKQKTNYVKEKFTETLSYTYQGKESFRKVKMTTERNQSGWKAGTTDFKYNAAGHLNEVTSTKSESRRKVLADFNGQIALQLAGGKLSAELAVGGNPIAQLSESKLNADLLSDSAATAGAQPGAYTVQANDTLQRISQKVFGDSRYWYLIADANGLSPNDKLTAGKSLVVPNQHTQTFNGAESFKPYNESEVLGNVNPDAIAPPPPKKSCNPIAMIVMTVVAVVVAIYAPYALGPLVNTLGTVGTAMVAGAAASAASQLAGMAMGVVDDFSWEQVALSAATAGAMKGVGTYYGLGEGAMATTARAATSYATNYVGSKALGRDVSFSWTNLAASVAGAYAGSTIGGTEALSSMDPIVGDTFSGFAGAAVSSAIRGESFGDNADQFMMDAFGNALGNRIGRDVMQQKSAVAKMDAHDRLQDRKAHDEKMYGLAREMDAYAGLQDRKAYDERMYGLARRMDTHDALQSRKANDERMYELARRMDSHQQLAGVKSDRMVVDRVAYDAINERRRNAEVIDKYGSRPSYKGTVPHALAFPRSIAFETCNRNDVGFPFLLDNKTFSPSNNDASWSVSSAFDEYIAFSKEDNMVSRAFGLPALPANAAGLVDSVVINSAAGIGSTSKNGTFTYPTTSGKEIGVITRAEVANGANQLKYVPNTPAERMNLAVTGGYLMDAAKRGGAFAVVLSPVSTTINAHINDKPILAVDGQDSVLGLDEDFAVNTGLDLGKNVTSAMAGALIGATAGSVVPVIGTIGGFVVGFVASFAVSEAIEYGIKDYRP</sequence>
<keyword evidence="7" id="KW-1185">Reference proteome</keyword>
<keyword evidence="4" id="KW-0812">Transmembrane</keyword>
<dbReference type="InterPro" id="IPR056823">
    <property type="entry name" value="TEN-like_YD-shell"/>
</dbReference>
<feature type="coiled-coil region" evidence="2">
    <location>
        <begin position="2879"/>
        <end position="2986"/>
    </location>
</feature>
<evidence type="ECO:0000256" key="4">
    <source>
        <dbReference type="SAM" id="Phobius"/>
    </source>
</evidence>
<dbReference type="Gene3D" id="1.10.287.620">
    <property type="entry name" value="Helix Hairpins"/>
    <property type="match status" value="1"/>
</dbReference>
<dbReference type="InterPro" id="IPR031325">
    <property type="entry name" value="RHS_repeat"/>
</dbReference>
<feature type="compositionally biased region" description="Polar residues" evidence="3">
    <location>
        <begin position="2376"/>
        <end position="2393"/>
    </location>
</feature>
<dbReference type="Gene3D" id="1.20.120.330">
    <property type="entry name" value="Nucleotidyltransferases domain 2"/>
    <property type="match status" value="1"/>
</dbReference>
<keyword evidence="2" id="KW-0175">Coiled coil</keyword>
<feature type="region of interest" description="Disordered" evidence="3">
    <location>
        <begin position="2371"/>
        <end position="2435"/>
    </location>
</feature>
<name>A0ABV4L4D6_9GAMM</name>
<dbReference type="Gene3D" id="2.180.10.10">
    <property type="entry name" value="RHS repeat-associated core"/>
    <property type="match status" value="7"/>
</dbReference>
<keyword evidence="1" id="KW-0677">Repeat</keyword>
<dbReference type="Pfam" id="PF05593">
    <property type="entry name" value="RHS_repeat"/>
    <property type="match status" value="1"/>
</dbReference>
<organism evidence="6 7">
    <name type="scientific">Enterovibrio norvegicus</name>
    <dbReference type="NCBI Taxonomy" id="188144"/>
    <lineage>
        <taxon>Bacteria</taxon>
        <taxon>Pseudomonadati</taxon>
        <taxon>Pseudomonadota</taxon>
        <taxon>Gammaproteobacteria</taxon>
        <taxon>Vibrionales</taxon>
        <taxon>Vibrionaceae</taxon>
        <taxon>Enterovibrio</taxon>
    </lineage>
</organism>
<dbReference type="Pfam" id="PF20148">
    <property type="entry name" value="DUF6531"/>
    <property type="match status" value="1"/>
</dbReference>
<dbReference type="RefSeq" id="WP_371734892.1">
    <property type="nucleotide sequence ID" value="NZ_JBGONM010000038.1"/>
</dbReference>
<feature type="coiled-coil region" evidence="2">
    <location>
        <begin position="2287"/>
        <end position="2314"/>
    </location>
</feature>
<feature type="coiled-coil region" evidence="2">
    <location>
        <begin position="3152"/>
        <end position="3179"/>
    </location>
</feature>
<feature type="coiled-coil region" evidence="2">
    <location>
        <begin position="2551"/>
        <end position="2578"/>
    </location>
</feature>
<comment type="caution">
    <text evidence="6">The sequence shown here is derived from an EMBL/GenBank/DDBJ whole genome shotgun (WGS) entry which is preliminary data.</text>
</comment>
<dbReference type="InterPro" id="IPR018392">
    <property type="entry name" value="LysM"/>
</dbReference>
<dbReference type="EMBL" id="JBGONM010000038">
    <property type="protein sequence ID" value="MEZ8082581.1"/>
    <property type="molecule type" value="Genomic_DNA"/>
</dbReference>
<dbReference type="NCBIfam" id="TIGR01643">
    <property type="entry name" value="YD_repeat_2x"/>
    <property type="match status" value="4"/>
</dbReference>
<feature type="coiled-coil region" evidence="2">
    <location>
        <begin position="2040"/>
        <end position="2110"/>
    </location>
</feature>
<keyword evidence="4" id="KW-1133">Transmembrane helix</keyword>
<dbReference type="SUPFAM" id="SSF57997">
    <property type="entry name" value="Tropomyosin"/>
    <property type="match status" value="1"/>
</dbReference>
<reference evidence="6 7" key="1">
    <citation type="submission" date="2024-06" db="EMBL/GenBank/DDBJ databases">
        <authorList>
            <person name="Steensen K."/>
            <person name="Seneca J."/>
            <person name="Bartlau N."/>
            <person name="Yu A.X."/>
            <person name="Polz M.F."/>
        </authorList>
    </citation>
    <scope>NUCLEOTIDE SEQUENCE [LARGE SCALE GENOMIC DNA]</scope>
    <source>
        <strain evidence="6 7">1F260</strain>
    </source>
</reference>
<feature type="transmembrane region" description="Helical" evidence="4">
    <location>
        <begin position="4897"/>
        <end position="4919"/>
    </location>
</feature>
<dbReference type="Pfam" id="PF01476">
    <property type="entry name" value="LysM"/>
    <property type="match status" value="1"/>
</dbReference>
<evidence type="ECO:0000313" key="6">
    <source>
        <dbReference type="EMBL" id="MEZ8082581.1"/>
    </source>
</evidence>
<evidence type="ECO:0000256" key="2">
    <source>
        <dbReference type="SAM" id="Coils"/>
    </source>
</evidence>
<accession>A0ABV4L4D6</accession>
<feature type="transmembrane region" description="Helical" evidence="4">
    <location>
        <begin position="4865"/>
        <end position="4885"/>
    </location>
</feature>
<dbReference type="SMART" id="SM00257">
    <property type="entry name" value="LysM"/>
    <property type="match status" value="1"/>
</dbReference>
<dbReference type="Pfam" id="PF25023">
    <property type="entry name" value="TEN_YD-shell"/>
    <property type="match status" value="2"/>
</dbReference>
<feature type="compositionally biased region" description="Low complexity" evidence="3">
    <location>
        <begin position="2403"/>
        <end position="2427"/>
    </location>
</feature>
<dbReference type="InterPro" id="IPR045351">
    <property type="entry name" value="DUF6531"/>
</dbReference>
<evidence type="ECO:0000313" key="7">
    <source>
        <dbReference type="Proteomes" id="UP001569154"/>
    </source>
</evidence>
<feature type="coiled-coil region" evidence="2">
    <location>
        <begin position="3396"/>
        <end position="3430"/>
    </location>
</feature>
<gene>
    <name evidence="6" type="ORF">ACED35_15785</name>
</gene>
<dbReference type="InterPro" id="IPR050708">
    <property type="entry name" value="T6SS_VgrG/RHS"/>
</dbReference>
<dbReference type="InterPro" id="IPR006530">
    <property type="entry name" value="YD"/>
</dbReference>
<dbReference type="PROSITE" id="PS51782">
    <property type="entry name" value="LYSM"/>
    <property type="match status" value="1"/>
</dbReference>
<dbReference type="InterPro" id="IPR039477">
    <property type="entry name" value="ILEI/PANDER_dom"/>
</dbReference>
<feature type="domain" description="LysM" evidence="5">
    <location>
        <begin position="4775"/>
        <end position="4822"/>
    </location>
</feature>
<keyword evidence="4" id="KW-0472">Membrane</keyword>
<proteinExistence type="predicted"/>
<protein>
    <submittedName>
        <fullName evidence="6">Interleukin-like EMT inducer domain-containing protein</fullName>
    </submittedName>
</protein>